<evidence type="ECO:0000313" key="2">
    <source>
        <dbReference type="Proteomes" id="UP001153678"/>
    </source>
</evidence>
<keyword evidence="2" id="KW-1185">Reference proteome</keyword>
<dbReference type="EMBL" id="CAMKVN010002409">
    <property type="protein sequence ID" value="CAI2180946.1"/>
    <property type="molecule type" value="Genomic_DNA"/>
</dbReference>
<comment type="caution">
    <text evidence="1">The sequence shown here is derived from an EMBL/GenBank/DDBJ whole genome shotgun (WGS) entry which is preliminary data.</text>
</comment>
<dbReference type="Proteomes" id="UP001153678">
    <property type="component" value="Unassembled WGS sequence"/>
</dbReference>
<reference evidence="1" key="1">
    <citation type="submission" date="2022-08" db="EMBL/GenBank/DDBJ databases">
        <authorList>
            <person name="Kallberg Y."/>
            <person name="Tangrot J."/>
            <person name="Rosling A."/>
        </authorList>
    </citation>
    <scope>NUCLEOTIDE SEQUENCE</scope>
    <source>
        <strain evidence="1">Wild A</strain>
    </source>
</reference>
<evidence type="ECO:0000313" key="1">
    <source>
        <dbReference type="EMBL" id="CAI2180946.1"/>
    </source>
</evidence>
<protein>
    <submittedName>
        <fullName evidence="1">14913_t:CDS:1</fullName>
    </submittedName>
</protein>
<gene>
    <name evidence="1" type="ORF">FWILDA_LOCUS9836</name>
</gene>
<sequence length="218" mass="25131">MSNSPPIELHCPSLKKRKLNIAICNNCITVFNKPPFTGYKVGDDVVIDTEAVASHPQSAVFGENVVSSTPEQAKECLEFNLTYSYYFYYCWLKNSKQLTPEQVLGNEQRLREEFNKVSITTQRWLEQNYLDKETSKIYLNQQLEGMLDCSEYKNQNKGLIKDVLEIYLNQSSSFLSEYNDPAYHGIEATAEVKRAYQIQKVKKQKIVEGCKELLSKLE</sequence>
<dbReference type="AlphaFoldDB" id="A0A9W4SUB5"/>
<name>A0A9W4SUB5_9GLOM</name>
<proteinExistence type="predicted"/>
<organism evidence="1 2">
    <name type="scientific">Funneliformis geosporum</name>
    <dbReference type="NCBI Taxonomy" id="1117311"/>
    <lineage>
        <taxon>Eukaryota</taxon>
        <taxon>Fungi</taxon>
        <taxon>Fungi incertae sedis</taxon>
        <taxon>Mucoromycota</taxon>
        <taxon>Glomeromycotina</taxon>
        <taxon>Glomeromycetes</taxon>
        <taxon>Glomerales</taxon>
        <taxon>Glomeraceae</taxon>
        <taxon>Funneliformis</taxon>
    </lineage>
</organism>
<accession>A0A9W4SUB5</accession>